<evidence type="ECO:0000313" key="3">
    <source>
        <dbReference type="Proteomes" id="UP000236664"/>
    </source>
</evidence>
<evidence type="ECO:0000313" key="2">
    <source>
        <dbReference type="EMBL" id="PNP59847.1"/>
    </source>
</evidence>
<gene>
    <name evidence="2" type="ORF">FNYG_14825</name>
</gene>
<comment type="caution">
    <text evidence="2">The sequence shown here is derived from an EMBL/GenBank/DDBJ whole genome shotgun (WGS) entry which is preliminary data.</text>
</comment>
<dbReference type="OrthoDB" id="5089267at2759"/>
<dbReference type="EMBL" id="MTQA01000416">
    <property type="protein sequence ID" value="PNP59847.1"/>
    <property type="molecule type" value="Genomic_DNA"/>
</dbReference>
<dbReference type="AlphaFoldDB" id="A0A2K0UPY0"/>
<keyword evidence="3" id="KW-1185">Reference proteome</keyword>
<evidence type="ECO:0000256" key="1">
    <source>
        <dbReference type="SAM" id="MobiDB-lite"/>
    </source>
</evidence>
<dbReference type="Proteomes" id="UP000236664">
    <property type="component" value="Unassembled WGS sequence"/>
</dbReference>
<feature type="region of interest" description="Disordered" evidence="1">
    <location>
        <begin position="250"/>
        <end position="291"/>
    </location>
</feature>
<feature type="compositionally biased region" description="Polar residues" evidence="1">
    <location>
        <begin position="1"/>
        <end position="12"/>
    </location>
</feature>
<feature type="compositionally biased region" description="Acidic residues" evidence="1">
    <location>
        <begin position="259"/>
        <end position="276"/>
    </location>
</feature>
<feature type="region of interest" description="Disordered" evidence="1">
    <location>
        <begin position="1"/>
        <end position="62"/>
    </location>
</feature>
<reference evidence="2 3" key="1">
    <citation type="submission" date="2017-06" db="EMBL/GenBank/DDBJ databases">
        <title>Genome of Fusarium nygamai isolate CS10214.</title>
        <authorList>
            <person name="Gardiner D.M."/>
            <person name="Obanor F."/>
            <person name="Kazan K."/>
        </authorList>
    </citation>
    <scope>NUCLEOTIDE SEQUENCE [LARGE SCALE GENOMIC DNA]</scope>
    <source>
        <strain evidence="2 3">CS10214</strain>
    </source>
</reference>
<accession>A0A2K0UPY0</accession>
<name>A0A2K0UPY0_GIBNY</name>
<protein>
    <submittedName>
        <fullName evidence="2">Uncharacterized protein</fullName>
    </submittedName>
</protein>
<organism evidence="2 3">
    <name type="scientific">Gibberella nygamai</name>
    <name type="common">Bean root rot disease fungus</name>
    <name type="synonym">Fusarium nygamai</name>
    <dbReference type="NCBI Taxonomy" id="42673"/>
    <lineage>
        <taxon>Eukaryota</taxon>
        <taxon>Fungi</taxon>
        <taxon>Dikarya</taxon>
        <taxon>Ascomycota</taxon>
        <taxon>Pezizomycotina</taxon>
        <taxon>Sordariomycetes</taxon>
        <taxon>Hypocreomycetidae</taxon>
        <taxon>Hypocreales</taxon>
        <taxon>Nectriaceae</taxon>
        <taxon>Fusarium</taxon>
        <taxon>Fusarium fujikuroi species complex</taxon>
    </lineage>
</organism>
<sequence length="291" mass="32766">MAPGPNTKTYSTKGMGRASRHEDVNGLPDPGSGSEYEPEPEPQPPSNADDESNDVAPPQYGTTPCIPCLRRMVKVPLKGHPKPCILPATQRSKACPQCHGRKDRCDSPARSVELFLKEWDNKERRDRMADFTEVAENLQDAAKLKLLEGQQLPKKWADWVKEAQGYIDDVDEGKAKQEAHNEKVKYDNMSAKVKVLEAQVSSINDWIAKNAEILLSRDENDEMFVRFMACAMLLEEADREKFQKMLDRIRGVSEAGNDGTDDDDADEDEDEDEEQESCSKEKEDDDISMSE</sequence>
<proteinExistence type="predicted"/>